<dbReference type="RefSeq" id="WP_097723309.1">
    <property type="nucleotide sequence ID" value="NZ_CP038592.1"/>
</dbReference>
<dbReference type="AlphaFoldDB" id="A0A4P7M7H1"/>
<geneLocation type="plasmid" evidence="2">
    <name>psa20130280.1</name>
</geneLocation>
<proteinExistence type="predicted"/>
<keyword evidence="1" id="KW-0614">Plasmid</keyword>
<dbReference type="EMBL" id="CP038594">
    <property type="protein sequence ID" value="QBY65748.1"/>
    <property type="molecule type" value="Genomic_DNA"/>
</dbReference>
<protein>
    <submittedName>
        <fullName evidence="1">Uncharacterized protein</fullName>
    </submittedName>
</protein>
<dbReference type="GeneID" id="39754345"/>
<gene>
    <name evidence="1" type="ORF">E5F22_24100</name>
</gene>
<organism evidence="1 2">
    <name type="scientific">Salmonella senftenberg</name>
    <dbReference type="NCBI Taxonomy" id="28150"/>
    <lineage>
        <taxon>Bacteria</taxon>
        <taxon>Pseudomonadati</taxon>
        <taxon>Pseudomonadota</taxon>
        <taxon>Gammaproteobacteria</taxon>
        <taxon>Enterobacterales</taxon>
        <taxon>Enterobacteriaceae</taxon>
        <taxon>Salmonella</taxon>
    </lineage>
</organism>
<evidence type="ECO:0000313" key="2">
    <source>
        <dbReference type="Proteomes" id="UP000295223"/>
    </source>
</evidence>
<sequence>MEILREKRKAFSTNRYMLVIEDFNGGLSDSVYRIIETTKDFRPEDRFNSSKPTYTTLSHIDFSDDEEVNNKSLITLKNKFFDLI</sequence>
<accession>A0A4P7M7H1</accession>
<dbReference type="Proteomes" id="UP000295223">
    <property type="component" value="Plasmid pSA20130280.1"/>
</dbReference>
<name>A0A4P7M7H1_SALSE</name>
<evidence type="ECO:0000313" key="1">
    <source>
        <dbReference type="EMBL" id="QBY65748.1"/>
    </source>
</evidence>
<reference evidence="1 2" key="1">
    <citation type="submission" date="2019-04" db="EMBL/GenBank/DDBJ databases">
        <title>Development of a multi-locus typing scheme for an Enterobacteriaceae linear plasmid that mediates inter-species transfer of flagella.</title>
        <authorList>
            <person name="Robertson J."/>
            <person name="Lin J."/>
            <person name="Wren-Hedegus A."/>
            <person name="Arya G."/>
            <person name="Carrillo C."/>
            <person name="Nash J.H.E."/>
        </authorList>
    </citation>
    <scope>NUCLEOTIDE SEQUENCE [LARGE SCALE GENOMIC DNA]</scope>
    <source>
        <strain evidence="1 2">SA20130280</strain>
        <plasmid evidence="2">psa20130280.1</plasmid>
    </source>
</reference>